<evidence type="ECO:0000259" key="3">
    <source>
        <dbReference type="Pfam" id="PF13863"/>
    </source>
</evidence>
<accession>A0A7L4GFR4</accession>
<feature type="domain" description="DUF4200" evidence="3">
    <location>
        <begin position="1"/>
        <end position="97"/>
    </location>
</feature>
<dbReference type="AlphaFoldDB" id="A0A7L4GFR4"/>
<dbReference type="EMBL" id="VZTK01002905">
    <property type="protein sequence ID" value="NXX11163.1"/>
    <property type="molecule type" value="Genomic_DNA"/>
</dbReference>
<name>A0A7L4GFR4_PODST</name>
<dbReference type="PANTHER" id="PTHR21683:SF8">
    <property type="entry name" value="COILED-COIL DOMAIN-CONTAINING PROTEIN 42"/>
    <property type="match status" value="1"/>
</dbReference>
<dbReference type="Proteomes" id="UP000584326">
    <property type="component" value="Unassembled WGS sequence"/>
</dbReference>
<sequence>FRKRMEVVASQWKDLHAEEDQLKTYKEKCAKTVKEHDEVRIQAQKKAREEREQRMQMESELLRAKREMEDLRNEHQKLCNKVQKYSIFKKYLDDVVENSEFEVIKAIIERYEMLVRIPNDVWQSQQSRKEMYEQAMVLQDQYRAEKEAEILHYKNELAELQLQFDQVQSDVRLWETRWADMQNMAAKKNLELMTIKLAILNLYH</sequence>
<dbReference type="OrthoDB" id="2134857at2759"/>
<evidence type="ECO:0000256" key="1">
    <source>
        <dbReference type="ARBA" id="ARBA00023054"/>
    </source>
</evidence>
<evidence type="ECO:0000313" key="4">
    <source>
        <dbReference type="EMBL" id="NXX11163.1"/>
    </source>
</evidence>
<feature type="coiled-coil region" evidence="2">
    <location>
        <begin position="15"/>
        <end position="81"/>
    </location>
</feature>
<evidence type="ECO:0000256" key="2">
    <source>
        <dbReference type="SAM" id="Coils"/>
    </source>
</evidence>
<proteinExistence type="predicted"/>
<dbReference type="InterPro" id="IPR025252">
    <property type="entry name" value="DUF4200"/>
</dbReference>
<reference evidence="4 5" key="1">
    <citation type="submission" date="2020-02" db="EMBL/GenBank/DDBJ databases">
        <title>Bird 10,000 Genomes (B10K) Project - Family phase.</title>
        <authorList>
            <person name="Zhang G."/>
        </authorList>
    </citation>
    <scope>NUCLEOTIDE SEQUENCE [LARGE SCALE GENOMIC DNA]</scope>
    <source>
        <strain evidence="4">B10K-DU-001-40</strain>
        <tissue evidence="4">Muscle</tissue>
    </source>
</reference>
<protein>
    <submittedName>
        <fullName evidence="4">CCD42 protein</fullName>
    </submittedName>
</protein>
<evidence type="ECO:0000313" key="5">
    <source>
        <dbReference type="Proteomes" id="UP000584326"/>
    </source>
</evidence>
<feature type="non-terminal residue" evidence="4">
    <location>
        <position position="204"/>
    </location>
</feature>
<dbReference type="InterPro" id="IPR051147">
    <property type="entry name" value="CFAP_domain-containing"/>
</dbReference>
<keyword evidence="5" id="KW-1185">Reference proteome</keyword>
<dbReference type="GO" id="GO:0005856">
    <property type="term" value="C:cytoskeleton"/>
    <property type="evidence" value="ECO:0007669"/>
    <property type="project" value="UniProtKB-ARBA"/>
</dbReference>
<keyword evidence="1 2" id="KW-0175">Coiled coil</keyword>
<feature type="coiled-coil region" evidence="2">
    <location>
        <begin position="143"/>
        <end position="177"/>
    </location>
</feature>
<dbReference type="Pfam" id="PF13863">
    <property type="entry name" value="DUF4200"/>
    <property type="match status" value="1"/>
</dbReference>
<dbReference type="PANTHER" id="PTHR21683">
    <property type="entry name" value="COILED-COIL DOMAIN-CONTAINING PROTEIN 42 LIKE-2-LIKE-RELATED"/>
    <property type="match status" value="1"/>
</dbReference>
<organism evidence="4 5">
    <name type="scientific">Podargus strigoides</name>
    <name type="common">Tawny frogmouth</name>
    <name type="synonym">Caprimulgus strigoides</name>
    <dbReference type="NCBI Taxonomy" id="8905"/>
    <lineage>
        <taxon>Eukaryota</taxon>
        <taxon>Metazoa</taxon>
        <taxon>Chordata</taxon>
        <taxon>Craniata</taxon>
        <taxon>Vertebrata</taxon>
        <taxon>Euteleostomi</taxon>
        <taxon>Archelosauria</taxon>
        <taxon>Archosauria</taxon>
        <taxon>Dinosauria</taxon>
        <taxon>Saurischia</taxon>
        <taxon>Theropoda</taxon>
        <taxon>Coelurosauria</taxon>
        <taxon>Aves</taxon>
        <taxon>Neognathae</taxon>
        <taxon>Neoaves</taxon>
        <taxon>Strisores</taxon>
        <taxon>Caprimulgiformes</taxon>
        <taxon>Podargidae</taxon>
        <taxon>Podargus</taxon>
    </lineage>
</organism>
<comment type="caution">
    <text evidence="4">The sequence shown here is derived from an EMBL/GenBank/DDBJ whole genome shotgun (WGS) entry which is preliminary data.</text>
</comment>
<dbReference type="GO" id="GO:0007286">
    <property type="term" value="P:spermatid development"/>
    <property type="evidence" value="ECO:0007669"/>
    <property type="project" value="TreeGrafter"/>
</dbReference>
<gene>
    <name evidence="4" type="primary">Ccdc42</name>
    <name evidence="4" type="ORF">PODSTR_R05307</name>
</gene>
<feature type="non-terminal residue" evidence="4">
    <location>
        <position position="1"/>
    </location>
</feature>